<dbReference type="AlphaFoldDB" id="A0A1I5W8Z4"/>
<evidence type="ECO:0000313" key="2">
    <source>
        <dbReference type="Proteomes" id="UP000183769"/>
    </source>
</evidence>
<dbReference type="RefSeq" id="WP_074880802.1">
    <property type="nucleotide sequence ID" value="NZ_FOXI01000025.1"/>
</dbReference>
<sequence>MFVTGRRPHLEGLPETGFDAVVEDVTSVAARFRDATFSLIESGSSVYGDQFERTLGDVAAAFVTDHADLAVGESYESFTLSRGANRNPERLGALQRYYERTFLPQPLEREWLRAHDPELEVVTHGRNERMADYAVYDEGTAEAVHLIVGAANQPGVSYYLERHRDDRSLPESFELY</sequence>
<accession>A0A1I5W8Z4</accession>
<dbReference type="OrthoDB" id="269239at2157"/>
<dbReference type="Proteomes" id="UP000183769">
    <property type="component" value="Unassembled WGS sequence"/>
</dbReference>
<protein>
    <submittedName>
        <fullName evidence="1">Uncharacterized protein</fullName>
    </submittedName>
</protein>
<reference evidence="2" key="1">
    <citation type="submission" date="2016-10" db="EMBL/GenBank/DDBJ databases">
        <authorList>
            <person name="Varghese N."/>
            <person name="Submissions S."/>
        </authorList>
    </citation>
    <scope>NUCLEOTIDE SEQUENCE [LARGE SCALE GENOMIC DNA]</scope>
    <source>
        <strain evidence="2">CGMCC 1.10329</strain>
    </source>
</reference>
<keyword evidence="2" id="KW-1185">Reference proteome</keyword>
<proteinExistence type="predicted"/>
<dbReference type="EMBL" id="FOXI01000025">
    <property type="protein sequence ID" value="SFQ16212.1"/>
    <property type="molecule type" value="Genomic_DNA"/>
</dbReference>
<evidence type="ECO:0000313" key="1">
    <source>
        <dbReference type="EMBL" id="SFQ16212.1"/>
    </source>
</evidence>
<name>A0A1I5W8Z4_9EURY</name>
<gene>
    <name evidence="1" type="ORF">SAMN05216277_1253</name>
</gene>
<organism evidence="1 2">
    <name type="scientific">Halolamina pelagica</name>
    <dbReference type="NCBI Taxonomy" id="699431"/>
    <lineage>
        <taxon>Archaea</taxon>
        <taxon>Methanobacteriati</taxon>
        <taxon>Methanobacteriota</taxon>
        <taxon>Stenosarchaea group</taxon>
        <taxon>Halobacteria</taxon>
        <taxon>Halobacteriales</taxon>
        <taxon>Haloferacaceae</taxon>
    </lineage>
</organism>